<accession>A0A2P2NQ02</accession>
<organism evidence="1">
    <name type="scientific">Rhizophora mucronata</name>
    <name type="common">Asiatic mangrove</name>
    <dbReference type="NCBI Taxonomy" id="61149"/>
    <lineage>
        <taxon>Eukaryota</taxon>
        <taxon>Viridiplantae</taxon>
        <taxon>Streptophyta</taxon>
        <taxon>Embryophyta</taxon>
        <taxon>Tracheophyta</taxon>
        <taxon>Spermatophyta</taxon>
        <taxon>Magnoliopsida</taxon>
        <taxon>eudicotyledons</taxon>
        <taxon>Gunneridae</taxon>
        <taxon>Pentapetalae</taxon>
        <taxon>rosids</taxon>
        <taxon>fabids</taxon>
        <taxon>Malpighiales</taxon>
        <taxon>Rhizophoraceae</taxon>
        <taxon>Rhizophora</taxon>
    </lineage>
</organism>
<proteinExistence type="predicted"/>
<protein>
    <submittedName>
        <fullName evidence="1">Uncharacterized protein</fullName>
    </submittedName>
</protein>
<sequence length="42" mass="4966">MTGLRLQEKKRKLKHCVGSNTMRQLGNRKLNQLYDYVNHVHG</sequence>
<reference evidence="1" key="1">
    <citation type="submission" date="2018-02" db="EMBL/GenBank/DDBJ databases">
        <title>Rhizophora mucronata_Transcriptome.</title>
        <authorList>
            <person name="Meera S.P."/>
            <person name="Sreeshan A."/>
            <person name="Augustine A."/>
        </authorList>
    </citation>
    <scope>NUCLEOTIDE SEQUENCE</scope>
    <source>
        <tissue evidence="1">Leaf</tissue>
    </source>
</reference>
<evidence type="ECO:0000313" key="1">
    <source>
        <dbReference type="EMBL" id="MBX44577.1"/>
    </source>
</evidence>
<dbReference type="AlphaFoldDB" id="A0A2P2NQ02"/>
<name>A0A2P2NQ02_RHIMU</name>
<dbReference type="EMBL" id="GGEC01064093">
    <property type="protein sequence ID" value="MBX44577.1"/>
    <property type="molecule type" value="Transcribed_RNA"/>
</dbReference>